<feature type="non-terminal residue" evidence="1">
    <location>
        <position position="1"/>
    </location>
</feature>
<protein>
    <submittedName>
        <fullName evidence="1">Uncharacterized protein</fullName>
    </submittedName>
</protein>
<proteinExistence type="predicted"/>
<evidence type="ECO:0000313" key="1">
    <source>
        <dbReference type="EMBL" id="GAI53710.1"/>
    </source>
</evidence>
<dbReference type="EMBL" id="BARV01041753">
    <property type="protein sequence ID" value="GAI53710.1"/>
    <property type="molecule type" value="Genomic_DNA"/>
</dbReference>
<sequence>IEGKNLLWVNKQITSEDFFKADVPFINPGGHRSWIAPEDAFYIDNDDNWFCPKVMDPGIYTVITSTNESVTVSNKFTIKDKSKNEYNLQLKRDISIADSPPVPASELPEEIKFVGYTVIHSLKNLSQKTIGKDIPFVGLWSLV</sequence>
<name>X1QRZ4_9ZZZZ</name>
<accession>X1QRZ4</accession>
<dbReference type="InterPro" id="IPR046713">
    <property type="entry name" value="DUF6786"/>
</dbReference>
<gene>
    <name evidence="1" type="ORF">S06H3_63073</name>
</gene>
<reference evidence="1" key="1">
    <citation type="journal article" date="2014" name="Front. Microbiol.">
        <title>High frequency of phylogenetically diverse reductive dehalogenase-homologous genes in deep subseafloor sedimentary metagenomes.</title>
        <authorList>
            <person name="Kawai M."/>
            <person name="Futagami T."/>
            <person name="Toyoda A."/>
            <person name="Takaki Y."/>
            <person name="Nishi S."/>
            <person name="Hori S."/>
            <person name="Arai W."/>
            <person name="Tsubouchi T."/>
            <person name="Morono Y."/>
            <person name="Uchiyama I."/>
            <person name="Ito T."/>
            <person name="Fujiyama A."/>
            <person name="Inagaki F."/>
            <person name="Takami H."/>
        </authorList>
    </citation>
    <scope>NUCLEOTIDE SEQUENCE</scope>
    <source>
        <strain evidence="1">Expedition CK06-06</strain>
    </source>
</reference>
<feature type="non-terminal residue" evidence="1">
    <location>
        <position position="143"/>
    </location>
</feature>
<dbReference type="AlphaFoldDB" id="X1QRZ4"/>
<organism evidence="1">
    <name type="scientific">marine sediment metagenome</name>
    <dbReference type="NCBI Taxonomy" id="412755"/>
    <lineage>
        <taxon>unclassified sequences</taxon>
        <taxon>metagenomes</taxon>
        <taxon>ecological metagenomes</taxon>
    </lineage>
</organism>
<comment type="caution">
    <text evidence="1">The sequence shown here is derived from an EMBL/GenBank/DDBJ whole genome shotgun (WGS) entry which is preliminary data.</text>
</comment>
<dbReference type="Pfam" id="PF20583">
    <property type="entry name" value="DUF6786"/>
    <property type="match status" value="1"/>
</dbReference>